<protein>
    <submittedName>
        <fullName evidence="2">(northern house mosquito) hypothetical protein</fullName>
    </submittedName>
</protein>
<name>A0A8D8AWI8_CULPI</name>
<sequence>MFASSTRSFPEFSKQMLTRKAFYHDETSTIHPSTMAIYHFLCTFKVRFSTTDHRTNKNHLNKNPTINGTTRTDDCDNCSDETRQRSQFPPNWVLKRRPTP</sequence>
<accession>A0A8D8AWI8</accession>
<reference evidence="2" key="1">
    <citation type="submission" date="2021-05" db="EMBL/GenBank/DDBJ databases">
        <authorList>
            <person name="Alioto T."/>
            <person name="Alioto T."/>
            <person name="Gomez Garrido J."/>
        </authorList>
    </citation>
    <scope>NUCLEOTIDE SEQUENCE</scope>
</reference>
<feature type="compositionally biased region" description="Polar residues" evidence="1">
    <location>
        <begin position="61"/>
        <end position="70"/>
    </location>
</feature>
<organism evidence="2">
    <name type="scientific">Culex pipiens</name>
    <name type="common">House mosquito</name>
    <dbReference type="NCBI Taxonomy" id="7175"/>
    <lineage>
        <taxon>Eukaryota</taxon>
        <taxon>Metazoa</taxon>
        <taxon>Ecdysozoa</taxon>
        <taxon>Arthropoda</taxon>
        <taxon>Hexapoda</taxon>
        <taxon>Insecta</taxon>
        <taxon>Pterygota</taxon>
        <taxon>Neoptera</taxon>
        <taxon>Endopterygota</taxon>
        <taxon>Diptera</taxon>
        <taxon>Nematocera</taxon>
        <taxon>Culicoidea</taxon>
        <taxon>Culicidae</taxon>
        <taxon>Culicinae</taxon>
        <taxon>Culicini</taxon>
        <taxon>Culex</taxon>
        <taxon>Culex</taxon>
    </lineage>
</organism>
<dbReference type="EMBL" id="HBUE01046977">
    <property type="protein sequence ID" value="CAG6463008.1"/>
    <property type="molecule type" value="Transcribed_RNA"/>
</dbReference>
<evidence type="ECO:0000256" key="1">
    <source>
        <dbReference type="SAM" id="MobiDB-lite"/>
    </source>
</evidence>
<proteinExistence type="predicted"/>
<feature type="region of interest" description="Disordered" evidence="1">
    <location>
        <begin position="54"/>
        <end position="100"/>
    </location>
</feature>
<evidence type="ECO:0000313" key="2">
    <source>
        <dbReference type="EMBL" id="CAG6463008.1"/>
    </source>
</evidence>
<dbReference type="AlphaFoldDB" id="A0A8D8AWI8"/>